<protein>
    <submittedName>
        <fullName evidence="1">Uncharacterized protein</fullName>
    </submittedName>
</protein>
<dbReference type="RefSeq" id="WP_199603641.1">
    <property type="nucleotide sequence ID" value="NZ_JAEHJZ010000085.1"/>
</dbReference>
<proteinExistence type="predicted"/>
<dbReference type="Proteomes" id="UP000662373">
    <property type="component" value="Unassembled WGS sequence"/>
</dbReference>
<name>A0A934NKB0_9FLAO</name>
<keyword evidence="2" id="KW-1185">Reference proteome</keyword>
<dbReference type="EMBL" id="JAEHJZ010000085">
    <property type="protein sequence ID" value="MBJ7883079.1"/>
    <property type="molecule type" value="Genomic_DNA"/>
</dbReference>
<comment type="caution">
    <text evidence="1">The sequence shown here is derived from an EMBL/GenBank/DDBJ whole genome shotgun (WGS) entry which is preliminary data.</text>
</comment>
<evidence type="ECO:0000313" key="2">
    <source>
        <dbReference type="Proteomes" id="UP000662373"/>
    </source>
</evidence>
<evidence type="ECO:0000313" key="1">
    <source>
        <dbReference type="EMBL" id="MBJ7883079.1"/>
    </source>
</evidence>
<sequence>MEKTLNFKAFNFSPIFWWKAIEKSIELTDLFGKEIESDFNFINWFNKANIENDTVELIKDVSSSVNNEQYYKATRNEYFHKIIGINIYGREVSERTEIELFKKHDIDETKSLKYNFNIYDLNHLAFVHFHKWLIFDNFHDWVKWQLYFDFIVSKIETPKKELYIYLWKLIFSEIDFRDNLFENISQYKKFRDKLHEFSEDSKFVEEKIRELRKKKKL</sequence>
<accession>A0A934NKB0</accession>
<gene>
    <name evidence="1" type="ORF">JEM65_20825</name>
</gene>
<reference evidence="1 2" key="1">
    <citation type="submission" date="2020-09" db="EMBL/GenBank/DDBJ databases">
        <title>Draft genome of Gelidibacter salicanalis PAMC21136.</title>
        <authorList>
            <person name="Park H."/>
        </authorList>
    </citation>
    <scope>NUCLEOTIDE SEQUENCE [LARGE SCALE GENOMIC DNA]</scope>
    <source>
        <strain evidence="1 2">PAMC21136</strain>
    </source>
</reference>
<organism evidence="1 2">
    <name type="scientific">Gelidibacter salicanalis</name>
    <dbReference type="NCBI Taxonomy" id="291193"/>
    <lineage>
        <taxon>Bacteria</taxon>
        <taxon>Pseudomonadati</taxon>
        <taxon>Bacteroidota</taxon>
        <taxon>Flavobacteriia</taxon>
        <taxon>Flavobacteriales</taxon>
        <taxon>Flavobacteriaceae</taxon>
        <taxon>Gelidibacter</taxon>
    </lineage>
</organism>
<dbReference type="AlphaFoldDB" id="A0A934NKB0"/>